<keyword evidence="3 7" id="KW-0812">Transmembrane</keyword>
<dbReference type="Gene3D" id="1.20.1070.10">
    <property type="entry name" value="Rhodopsin 7-helix transmembrane proteins"/>
    <property type="match status" value="2"/>
</dbReference>
<evidence type="ECO:0000256" key="1">
    <source>
        <dbReference type="ARBA" id="ARBA00004651"/>
    </source>
</evidence>
<evidence type="ECO:0000256" key="6">
    <source>
        <dbReference type="ARBA" id="ARBA00023170"/>
    </source>
</evidence>
<dbReference type="EMBL" id="JBJQND010000013">
    <property type="protein sequence ID" value="KAL3856179.1"/>
    <property type="molecule type" value="Genomic_DNA"/>
</dbReference>
<keyword evidence="5 7" id="KW-0472">Membrane</keyword>
<feature type="transmembrane region" description="Helical" evidence="7">
    <location>
        <begin position="35"/>
        <end position="57"/>
    </location>
</feature>
<feature type="transmembrane region" description="Helical" evidence="7">
    <location>
        <begin position="418"/>
        <end position="442"/>
    </location>
</feature>
<feature type="transmembrane region" description="Helical" evidence="7">
    <location>
        <begin position="78"/>
        <end position="98"/>
    </location>
</feature>
<dbReference type="InterPro" id="IPR017452">
    <property type="entry name" value="GPCR_Rhodpsn_7TM"/>
</dbReference>
<organism evidence="9 10">
    <name type="scientific">Sinanodonta woodiana</name>
    <name type="common">Chinese pond mussel</name>
    <name type="synonym">Anodonta woodiana</name>
    <dbReference type="NCBI Taxonomy" id="1069815"/>
    <lineage>
        <taxon>Eukaryota</taxon>
        <taxon>Metazoa</taxon>
        <taxon>Spiralia</taxon>
        <taxon>Lophotrochozoa</taxon>
        <taxon>Mollusca</taxon>
        <taxon>Bivalvia</taxon>
        <taxon>Autobranchia</taxon>
        <taxon>Heteroconchia</taxon>
        <taxon>Palaeoheterodonta</taxon>
        <taxon>Unionida</taxon>
        <taxon>Unionoidea</taxon>
        <taxon>Unionidae</taxon>
        <taxon>Unioninae</taxon>
        <taxon>Sinanodonta</taxon>
    </lineage>
</organism>
<evidence type="ECO:0000256" key="3">
    <source>
        <dbReference type="ARBA" id="ARBA00022692"/>
    </source>
</evidence>
<protein>
    <recommendedName>
        <fullName evidence="8">G-protein coupled receptors family 1 profile domain-containing protein</fullName>
    </recommendedName>
</protein>
<feature type="transmembrane region" description="Helical" evidence="7">
    <location>
        <begin position="205"/>
        <end position="225"/>
    </location>
</feature>
<sequence length="465" mass="52767">MNWSNTVTSGVNSTQSILDTITAELALSWKPSKNLMIFITVFLSLIFAVGGIANSLLISIIQNSPNFKTPPNNHLVNICFNNLTLSLCMVLSIASIYVEAEADTLAGIQIFLLTNCFLQYLGTFAAIGYYRQKTLHNPSMSLSARRSIILRSIMCSWIISLLTSLMISLSFTEENDNACFTLVPFRRSFQMCLDRKETSPERLCVSLILATVCIVYLGIIVKSYYSVFRVINFPLNFGKNQVAPIPRSFSLPSDLTEDHMSPRCSYSIDETKQEHNKSFISTLSGETTMVVHYQKNEHILTFEDILALENPILASNTRKQNIQKQPLQLIRSTASNSSIKSKCPEFADISLGADLQRYQNVRNNFALRNYSLRHDRISLSSATRNSLVMLTFFMICSFPEFICTIPGSLAYLTPDTRVLVLLLCRTLFYLNAPIYSLWYLMFNKRVRKCLLKVLDHFLLKMNLRV</sequence>
<feature type="domain" description="G-protein coupled receptors family 1 profile" evidence="8">
    <location>
        <begin position="53"/>
        <end position="435"/>
    </location>
</feature>
<keyword evidence="6" id="KW-0675">Receptor</keyword>
<feature type="transmembrane region" description="Helical" evidence="7">
    <location>
        <begin position="148"/>
        <end position="167"/>
    </location>
</feature>
<feature type="transmembrane region" description="Helical" evidence="7">
    <location>
        <begin position="387"/>
        <end position="412"/>
    </location>
</feature>
<accession>A0ABD3V3F6</accession>
<evidence type="ECO:0000313" key="9">
    <source>
        <dbReference type="EMBL" id="KAL3856179.1"/>
    </source>
</evidence>
<dbReference type="AlphaFoldDB" id="A0ABD3V3F6"/>
<dbReference type="PRINTS" id="PR00237">
    <property type="entry name" value="GPCRRHODOPSN"/>
</dbReference>
<dbReference type="InterPro" id="IPR000276">
    <property type="entry name" value="GPCR_Rhodpsn"/>
</dbReference>
<evidence type="ECO:0000256" key="7">
    <source>
        <dbReference type="SAM" id="Phobius"/>
    </source>
</evidence>
<evidence type="ECO:0000256" key="5">
    <source>
        <dbReference type="ARBA" id="ARBA00023136"/>
    </source>
</evidence>
<evidence type="ECO:0000259" key="8">
    <source>
        <dbReference type="PROSITE" id="PS50262"/>
    </source>
</evidence>
<dbReference type="PROSITE" id="PS50262">
    <property type="entry name" value="G_PROTEIN_RECEP_F1_2"/>
    <property type="match status" value="1"/>
</dbReference>
<evidence type="ECO:0000313" key="10">
    <source>
        <dbReference type="Proteomes" id="UP001634394"/>
    </source>
</evidence>
<evidence type="ECO:0000256" key="2">
    <source>
        <dbReference type="ARBA" id="ARBA00022475"/>
    </source>
</evidence>
<proteinExistence type="predicted"/>
<reference evidence="9 10" key="1">
    <citation type="submission" date="2024-11" db="EMBL/GenBank/DDBJ databases">
        <title>Chromosome-level genome assembly of the freshwater bivalve Anodonta woodiana.</title>
        <authorList>
            <person name="Chen X."/>
        </authorList>
    </citation>
    <scope>NUCLEOTIDE SEQUENCE [LARGE SCALE GENOMIC DNA]</scope>
    <source>
        <strain evidence="9">MN2024</strain>
        <tissue evidence="9">Gills</tissue>
    </source>
</reference>
<dbReference type="GO" id="GO:0005886">
    <property type="term" value="C:plasma membrane"/>
    <property type="evidence" value="ECO:0007669"/>
    <property type="project" value="UniProtKB-SubCell"/>
</dbReference>
<gene>
    <name evidence="9" type="ORF">ACJMK2_010962</name>
</gene>
<dbReference type="Proteomes" id="UP001634394">
    <property type="component" value="Unassembled WGS sequence"/>
</dbReference>
<comment type="subcellular location">
    <subcellularLocation>
        <location evidence="1">Cell membrane</location>
        <topology evidence="1">Multi-pass membrane protein</topology>
    </subcellularLocation>
</comment>
<name>A0ABD3V3F6_SINWO</name>
<dbReference type="SUPFAM" id="SSF81321">
    <property type="entry name" value="Family A G protein-coupled receptor-like"/>
    <property type="match status" value="1"/>
</dbReference>
<comment type="caution">
    <text evidence="9">The sequence shown here is derived from an EMBL/GenBank/DDBJ whole genome shotgun (WGS) entry which is preliminary data.</text>
</comment>
<feature type="transmembrane region" description="Helical" evidence="7">
    <location>
        <begin position="104"/>
        <end position="127"/>
    </location>
</feature>
<keyword evidence="2" id="KW-1003">Cell membrane</keyword>
<keyword evidence="4 7" id="KW-1133">Transmembrane helix</keyword>
<keyword evidence="10" id="KW-1185">Reference proteome</keyword>
<evidence type="ECO:0000256" key="4">
    <source>
        <dbReference type="ARBA" id="ARBA00022989"/>
    </source>
</evidence>
<dbReference type="PANTHER" id="PTHR24241">
    <property type="entry name" value="NEUROPEPTIDE RECEPTOR-RELATED G-PROTEIN COUPLED RECEPTOR"/>
    <property type="match status" value="1"/>
</dbReference>